<proteinExistence type="predicted"/>
<sequence length="113" mass="13155">MCGLPCSGKTTLARQLASTHRAVRLTPDEWHTRLFGQDADSPEHDVRHSVVESLQWEVAVQVLYQNVDVILDFGFWSKSEREDYRSRGDEIGAEMRIHYLNVPEKNRDRHYLS</sequence>
<dbReference type="Gene3D" id="3.40.50.300">
    <property type="entry name" value="P-loop containing nucleotide triphosphate hydrolases"/>
    <property type="match status" value="1"/>
</dbReference>
<evidence type="ECO:0000313" key="1">
    <source>
        <dbReference type="EMBL" id="PTL37058.1"/>
    </source>
</evidence>
<dbReference type="InterPro" id="IPR027417">
    <property type="entry name" value="P-loop_NTPase"/>
</dbReference>
<reference evidence="1 2" key="1">
    <citation type="submission" date="2017-09" db="EMBL/GenBank/DDBJ databases">
        <title>Bloom of a denitrifying methanotroph, Candidatus Methylomirabilis limnetica, in a deep stratified lake.</title>
        <authorList>
            <person name="Graf J.S."/>
            <person name="Marchant H.K."/>
            <person name="Tienken D."/>
            <person name="Hach P.F."/>
            <person name="Brand A."/>
            <person name="Schubert C.J."/>
            <person name="Kuypers M.M."/>
            <person name="Milucka J."/>
        </authorList>
    </citation>
    <scope>NUCLEOTIDE SEQUENCE [LARGE SCALE GENOMIC DNA]</scope>
    <source>
        <strain evidence="1 2">Zug</strain>
    </source>
</reference>
<dbReference type="AlphaFoldDB" id="A0A2T4U156"/>
<keyword evidence="2" id="KW-1185">Reference proteome</keyword>
<name>A0A2T4U156_9BACT</name>
<evidence type="ECO:0008006" key="3">
    <source>
        <dbReference type="Google" id="ProtNLM"/>
    </source>
</evidence>
<organism evidence="1 2">
    <name type="scientific">Candidatus Methylomirabilis limnetica</name>
    <dbReference type="NCBI Taxonomy" id="2033718"/>
    <lineage>
        <taxon>Bacteria</taxon>
        <taxon>Candidatus Methylomirabilota</taxon>
        <taxon>Candidatus Methylomirabilia</taxon>
        <taxon>Candidatus Methylomirabilales</taxon>
        <taxon>Candidatus Methylomirabilaceae</taxon>
        <taxon>Candidatus Methylomirabilis</taxon>
    </lineage>
</organism>
<reference evidence="2" key="2">
    <citation type="journal article" date="2018" name="Environ. Microbiol.">
        <title>Bloom of a denitrifying methanotroph, 'Candidatus Methylomirabilis limnetica', in a deep stratified lake.</title>
        <authorList>
            <person name="Graf J.S."/>
            <person name="Mayr M.J."/>
            <person name="Marchant H.K."/>
            <person name="Tienken D."/>
            <person name="Hach P.F."/>
            <person name="Brand A."/>
            <person name="Schubert C.J."/>
            <person name="Kuypers M.M."/>
            <person name="Milucka J."/>
        </authorList>
    </citation>
    <scope>NUCLEOTIDE SEQUENCE [LARGE SCALE GENOMIC DNA]</scope>
    <source>
        <strain evidence="2">Zug</strain>
    </source>
</reference>
<dbReference type="Pfam" id="PF13671">
    <property type="entry name" value="AAA_33"/>
    <property type="match status" value="1"/>
</dbReference>
<comment type="caution">
    <text evidence="1">The sequence shown here is derived from an EMBL/GenBank/DDBJ whole genome shotgun (WGS) entry which is preliminary data.</text>
</comment>
<dbReference type="OrthoDB" id="2639622at2"/>
<protein>
    <recommendedName>
        <fullName evidence="3">ATP-binding protein</fullName>
    </recommendedName>
</protein>
<gene>
    <name evidence="1" type="ORF">CLG94_01765</name>
</gene>
<evidence type="ECO:0000313" key="2">
    <source>
        <dbReference type="Proteomes" id="UP000241436"/>
    </source>
</evidence>
<accession>A0A2T4U156</accession>
<dbReference type="EMBL" id="NVQC01000009">
    <property type="protein sequence ID" value="PTL37058.1"/>
    <property type="molecule type" value="Genomic_DNA"/>
</dbReference>
<dbReference type="Proteomes" id="UP000241436">
    <property type="component" value="Unassembled WGS sequence"/>
</dbReference>
<dbReference type="SUPFAM" id="SSF52540">
    <property type="entry name" value="P-loop containing nucleoside triphosphate hydrolases"/>
    <property type="match status" value="1"/>
</dbReference>